<comment type="caution">
    <text evidence="1">The sequence shown here is derived from an EMBL/GenBank/DDBJ whole genome shotgun (WGS) entry which is preliminary data.</text>
</comment>
<gene>
    <name evidence="1" type="ORF">O1611_g3719</name>
</gene>
<evidence type="ECO:0000313" key="2">
    <source>
        <dbReference type="Proteomes" id="UP001153332"/>
    </source>
</evidence>
<dbReference type="EMBL" id="JAPUUL010000628">
    <property type="protein sequence ID" value="KAJ8129909.1"/>
    <property type="molecule type" value="Genomic_DNA"/>
</dbReference>
<accession>A0ACC2JRC3</accession>
<sequence length="1362" mass="151675">MIISILVQAIYGTHTDAIDPVFNILQNLLLIRGGWSSESSISIFEAVWPLLFKQDGVTIVLHDFDECDRYSRMAFMSYFSALANRVEIPIKLVVTSRKPNALSTELGKWPTLNVDAHTIDTALETGRFADDLVQCCPNELKRQEIQGCLEKLAGMEQETLRTVLRMLLDHTGWPNDPSPHSLSLFVHLLSLVSPSDTPEKVLDKIIRSDPHTGRLGCVVGWLLCSYRPLSLNELATIVEYYDRPNTPRREPLELRTLTPKELKARVRLFAEFRDNRAVIRPHIRRLLENQGDDSYVWNQIVKETYQTSAEYFCRTILTSDKGLELLKDTVSSFESALREQQKRMKVATLVLPCDENILLYAVQAWPYHLSKCISGHHTSVLRTFLDKDVSTLWAKAYWAMSNPFSRTPTIPDSALPLCASLGLVGRDDVNLEGESSKMQPAVATIMENLLSAIQADDENTALAHAKLVVSHPQWDARERNWPHSAIWAAVWLNMVNLTTFLLDNGVVVEIDSDVEPIDDYWRSVLHLASVLNRPAIIDILLLRSASSKALSLPTCCFQDAAWRGHFEAMQSYLNYYGTYVNDRQLSLALIDASEWGAWKCVNTLTHMRADVNFSKDKSEPWTPLAIACSRGHQKTVEALLEGNADVNAVGPYGVETALWFTTCHLPNVDCTRAMLKHKADPNHRLFDPPLLTEMVSSKHDAARILAVCDALLDTIQPIDLNAPQRDGKTPLMIASRDGKLDWVKWLITNGASIGAVNMFDRSALFYGVERGHADVVAVLLEKGALRETRRISSKRDLLLDSVSKVGVIRQLLSYGVDTTLTNADGDTAINIALESGAIDVVELLIKSGADIDHRDRSGQSPIFYAVGHSLDHAVVRLLAENGAKMDNIVNNKTLLHLALDGDPEVLSTLLEFRNSIDVDILDGDGFTALHRAISNGDIRYVQILIRAGADLTKLAPNGDTALHIAARDVKTIDHLKLLLDQSGVDINRISLGSGTPLCVAARYLNLEGIDMLLDRGADVDISLPNSLHSTSLTSVLTTFRRTMREDDILIIDKITRMFVRNSTEKADVKQTIPGNGFYTALAAACFYAGPMTLKFLIEQGADAYLAHELTGRLPHHFAAANGIENFGVIMSFYHGDMMTPDNAQKNCLHWAAQFGNFEVVKFILSRLHEEGRLVDYINEPDSDGWTPLCWAARPFNGGVGKEIRSEKPNFAGVVKLLLQNGAKRDVKCAWRHGWVCAELTLTPLDLARRCNPDQGIMTILQGGRDDRAGLPGQVDASSLEPDRVYAYHETITCVHCLNPIGLREYQEDLTNEEQADSSRMQGKQLAIVGARYKYGEDLSDVEEELPDSEDSQVQPMPEAPFR</sequence>
<dbReference type="Proteomes" id="UP001153332">
    <property type="component" value="Unassembled WGS sequence"/>
</dbReference>
<organism evidence="1 2">
    <name type="scientific">Lasiodiplodia mahajangana</name>
    <dbReference type="NCBI Taxonomy" id="1108764"/>
    <lineage>
        <taxon>Eukaryota</taxon>
        <taxon>Fungi</taxon>
        <taxon>Dikarya</taxon>
        <taxon>Ascomycota</taxon>
        <taxon>Pezizomycotina</taxon>
        <taxon>Dothideomycetes</taxon>
        <taxon>Dothideomycetes incertae sedis</taxon>
        <taxon>Botryosphaeriales</taxon>
        <taxon>Botryosphaeriaceae</taxon>
        <taxon>Lasiodiplodia</taxon>
    </lineage>
</organism>
<proteinExistence type="predicted"/>
<protein>
    <submittedName>
        <fullName evidence="1">Uncharacterized protein</fullName>
    </submittedName>
</protein>
<name>A0ACC2JRC3_9PEZI</name>
<evidence type="ECO:0000313" key="1">
    <source>
        <dbReference type="EMBL" id="KAJ8129909.1"/>
    </source>
</evidence>
<reference evidence="1" key="1">
    <citation type="submission" date="2022-12" db="EMBL/GenBank/DDBJ databases">
        <title>Genome Sequence of Lasiodiplodia mahajangana.</title>
        <authorList>
            <person name="Buettner E."/>
        </authorList>
    </citation>
    <scope>NUCLEOTIDE SEQUENCE</scope>
    <source>
        <strain evidence="1">VT137</strain>
    </source>
</reference>
<keyword evidence="2" id="KW-1185">Reference proteome</keyword>